<feature type="region of interest" description="Disordered" evidence="9">
    <location>
        <begin position="25"/>
        <end position="86"/>
    </location>
</feature>
<dbReference type="InterPro" id="IPR020583">
    <property type="entry name" value="Inositol_monoP_metal-BS"/>
</dbReference>
<evidence type="ECO:0000256" key="5">
    <source>
        <dbReference type="ARBA" id="ARBA00022801"/>
    </source>
</evidence>
<evidence type="ECO:0000256" key="9">
    <source>
        <dbReference type="SAM" id="MobiDB-lite"/>
    </source>
</evidence>
<keyword evidence="6 7" id="KW-0460">Magnesium</keyword>
<name>A0A2I1RDY1_9ACTN</name>
<feature type="compositionally biased region" description="Low complexity" evidence="9">
    <location>
        <begin position="54"/>
        <end position="66"/>
    </location>
</feature>
<dbReference type="Gene3D" id="3.40.190.80">
    <property type="match status" value="1"/>
</dbReference>
<organism evidence="10 11">
    <name type="scientific">Gordonia terrae</name>
    <dbReference type="NCBI Taxonomy" id="2055"/>
    <lineage>
        <taxon>Bacteria</taxon>
        <taxon>Bacillati</taxon>
        <taxon>Actinomycetota</taxon>
        <taxon>Actinomycetes</taxon>
        <taxon>Mycobacteriales</taxon>
        <taxon>Gordoniaceae</taxon>
        <taxon>Gordonia</taxon>
    </lineage>
</organism>
<evidence type="ECO:0000256" key="8">
    <source>
        <dbReference type="RuleBase" id="RU364068"/>
    </source>
</evidence>
<dbReference type="EMBL" id="PKJC01000001">
    <property type="protein sequence ID" value="PKZ67340.1"/>
    <property type="molecule type" value="Genomic_DNA"/>
</dbReference>
<evidence type="ECO:0000313" key="11">
    <source>
        <dbReference type="Proteomes" id="UP000234662"/>
    </source>
</evidence>
<feature type="binding site" evidence="7">
    <location>
        <position position="262"/>
    </location>
    <ligand>
        <name>Mg(2+)</name>
        <dbReference type="ChEBI" id="CHEBI:18420"/>
        <label>1</label>
        <note>catalytic</note>
    </ligand>
</feature>
<dbReference type="Pfam" id="PF00459">
    <property type="entry name" value="Inositol_P"/>
    <property type="match status" value="1"/>
</dbReference>
<dbReference type="Proteomes" id="UP000234662">
    <property type="component" value="Unassembled WGS sequence"/>
</dbReference>
<evidence type="ECO:0000256" key="4">
    <source>
        <dbReference type="ARBA" id="ARBA00022723"/>
    </source>
</evidence>
<protein>
    <recommendedName>
        <fullName evidence="8">Inositol-1-monophosphatase</fullName>
        <ecNumber evidence="8">3.1.3.25</ecNumber>
    </recommendedName>
</protein>
<accession>A0A2I1RDY1</accession>
<feature type="compositionally biased region" description="Polar residues" evidence="9">
    <location>
        <begin position="67"/>
        <end position="84"/>
    </location>
</feature>
<evidence type="ECO:0000256" key="7">
    <source>
        <dbReference type="PIRSR" id="PIRSR600760-2"/>
    </source>
</evidence>
<dbReference type="GO" id="GO:0007165">
    <property type="term" value="P:signal transduction"/>
    <property type="evidence" value="ECO:0007669"/>
    <property type="project" value="TreeGrafter"/>
</dbReference>
<dbReference type="InterPro" id="IPR000760">
    <property type="entry name" value="Inositol_monophosphatase-like"/>
</dbReference>
<dbReference type="GO" id="GO:0006020">
    <property type="term" value="P:inositol metabolic process"/>
    <property type="evidence" value="ECO:0007669"/>
    <property type="project" value="TreeGrafter"/>
</dbReference>
<gene>
    <name evidence="10" type="ORF">CYJ73_01265</name>
</gene>
<comment type="caution">
    <text evidence="10">The sequence shown here is derived from an EMBL/GenBank/DDBJ whole genome shotgun (WGS) entry which is preliminary data.</text>
</comment>
<dbReference type="InterPro" id="IPR033942">
    <property type="entry name" value="IMPase"/>
</dbReference>
<dbReference type="PANTHER" id="PTHR20854:SF4">
    <property type="entry name" value="INOSITOL-1-MONOPHOSPHATASE-RELATED"/>
    <property type="match status" value="1"/>
</dbReference>
<evidence type="ECO:0000256" key="2">
    <source>
        <dbReference type="ARBA" id="ARBA00001946"/>
    </source>
</evidence>
<evidence type="ECO:0000256" key="3">
    <source>
        <dbReference type="ARBA" id="ARBA00009759"/>
    </source>
</evidence>
<keyword evidence="4 7" id="KW-0479">Metal-binding</keyword>
<feature type="binding site" evidence="7">
    <location>
        <position position="133"/>
    </location>
    <ligand>
        <name>Mg(2+)</name>
        <dbReference type="ChEBI" id="CHEBI:18420"/>
        <label>1</label>
        <note>catalytic</note>
    </ligand>
</feature>
<comment type="catalytic activity">
    <reaction evidence="1 8">
        <text>a myo-inositol phosphate + H2O = myo-inositol + phosphate</text>
        <dbReference type="Rhea" id="RHEA:24056"/>
        <dbReference type="ChEBI" id="CHEBI:15377"/>
        <dbReference type="ChEBI" id="CHEBI:17268"/>
        <dbReference type="ChEBI" id="CHEBI:43474"/>
        <dbReference type="ChEBI" id="CHEBI:84139"/>
        <dbReference type="EC" id="3.1.3.25"/>
    </reaction>
</comment>
<dbReference type="CDD" id="cd01639">
    <property type="entry name" value="IMPase"/>
    <property type="match status" value="1"/>
</dbReference>
<evidence type="ECO:0000313" key="10">
    <source>
        <dbReference type="EMBL" id="PKZ67340.1"/>
    </source>
</evidence>
<dbReference type="InterPro" id="IPR020550">
    <property type="entry name" value="Inositol_monophosphatase_CS"/>
</dbReference>
<sequence length="317" mass="33094">MEGVDQTIPVDELAAVADAVAREAAAHVRRRRPELFGATPGHGEPPEPGTVDATVQPVSTTSTVQPGATTSTVQAVSTKSTETDPVTLADTETERLIRSLLRQARPDDEVLGEEDGGSRAVPSGVRWVVDPIDGTVNFMYGVPAYAVSVAAQVDGRSVAGVVVDVARDVTYGATLGGGAWAADSTGVRRPLRCNPVSRAELALVATGFGYDAARRRQQGRIVAELLPRVRDVRRIGAAALDLCMVAAGAVDAHYEHGLSPWDWAAGGLIAAEAGAVVQTPPPDSRADEGHITVAVAPGVADEFLALLDEFDARRPLT</sequence>
<dbReference type="AlphaFoldDB" id="A0A2I1RDY1"/>
<dbReference type="Gene3D" id="3.30.540.10">
    <property type="entry name" value="Fructose-1,6-Bisphosphatase, subunit A, domain 1"/>
    <property type="match status" value="1"/>
</dbReference>
<dbReference type="STRING" id="2055.BCM27_11575"/>
<proteinExistence type="inferred from homology"/>
<evidence type="ECO:0000256" key="1">
    <source>
        <dbReference type="ARBA" id="ARBA00001033"/>
    </source>
</evidence>
<feature type="binding site" evidence="7">
    <location>
        <position position="113"/>
    </location>
    <ligand>
        <name>Mg(2+)</name>
        <dbReference type="ChEBI" id="CHEBI:18420"/>
        <label>1</label>
        <note>catalytic</note>
    </ligand>
</feature>
<dbReference type="EC" id="3.1.3.25" evidence="8"/>
<reference evidence="10 11" key="1">
    <citation type="submission" date="2017-12" db="EMBL/GenBank/DDBJ databases">
        <title>Phylogenetic diversity of female urinary microbiome.</title>
        <authorList>
            <person name="Thomas-White K."/>
            <person name="Wolfe A.J."/>
        </authorList>
    </citation>
    <scope>NUCLEOTIDE SEQUENCE [LARGE SCALE GENOMIC DNA]</scope>
    <source>
        <strain evidence="10 11">UMB0777</strain>
    </source>
</reference>
<dbReference type="PROSITE" id="PS00629">
    <property type="entry name" value="IMP_1"/>
    <property type="match status" value="1"/>
</dbReference>
<dbReference type="GO" id="GO:0008934">
    <property type="term" value="F:inositol monophosphate 1-phosphatase activity"/>
    <property type="evidence" value="ECO:0007669"/>
    <property type="project" value="InterPro"/>
</dbReference>
<dbReference type="PRINTS" id="PR00377">
    <property type="entry name" value="IMPHPHTASES"/>
</dbReference>
<dbReference type="GO" id="GO:0046854">
    <property type="term" value="P:phosphatidylinositol phosphate biosynthetic process"/>
    <property type="evidence" value="ECO:0007669"/>
    <property type="project" value="InterPro"/>
</dbReference>
<comment type="similarity">
    <text evidence="3 8">Belongs to the inositol monophosphatase superfamily.</text>
</comment>
<dbReference type="SUPFAM" id="SSF56655">
    <property type="entry name" value="Carbohydrate phosphatase"/>
    <property type="match status" value="1"/>
</dbReference>
<dbReference type="RefSeq" id="WP_101818755.1">
    <property type="nucleotide sequence ID" value="NZ_PKJC01000001.1"/>
</dbReference>
<feature type="binding site" evidence="7">
    <location>
        <position position="130"/>
    </location>
    <ligand>
        <name>Mg(2+)</name>
        <dbReference type="ChEBI" id="CHEBI:18420"/>
        <label>1</label>
        <note>catalytic</note>
    </ligand>
</feature>
<comment type="cofactor">
    <cofactor evidence="2 7 8">
        <name>Mg(2+)</name>
        <dbReference type="ChEBI" id="CHEBI:18420"/>
    </cofactor>
</comment>
<dbReference type="PROSITE" id="PS00630">
    <property type="entry name" value="IMP_2"/>
    <property type="match status" value="1"/>
</dbReference>
<dbReference type="PANTHER" id="PTHR20854">
    <property type="entry name" value="INOSITOL MONOPHOSPHATASE"/>
    <property type="match status" value="1"/>
</dbReference>
<dbReference type="GO" id="GO:0046872">
    <property type="term" value="F:metal ion binding"/>
    <property type="evidence" value="ECO:0007669"/>
    <property type="project" value="UniProtKB-KW"/>
</dbReference>
<keyword evidence="5 8" id="KW-0378">Hydrolase</keyword>
<evidence type="ECO:0000256" key="6">
    <source>
        <dbReference type="ARBA" id="ARBA00022842"/>
    </source>
</evidence>
<feature type="binding site" evidence="7">
    <location>
        <position position="132"/>
    </location>
    <ligand>
        <name>Mg(2+)</name>
        <dbReference type="ChEBI" id="CHEBI:18420"/>
        <label>1</label>
        <note>catalytic</note>
    </ligand>
</feature>